<dbReference type="EC" id="2.3.-.-" evidence="4"/>
<keyword evidence="5" id="KW-1185">Reference proteome</keyword>
<sequence>MEKAAHTLRSATPSDADTLVRLWTSTFNDAYHDLHSPQDINSYCAANYTLAHATGVLTDGEHECVIAGSGDRSTGLLVIKWAPCPVDMDGPSAELKQIYISASAYGTGLGKMLFEKAIAMLVDKNIQWMWLTVSDSNPRAKAFYEKNGFSHYGAGPDLHVGKDVLASSILVRRVK</sequence>
<feature type="domain" description="N-acetyltransferase" evidence="3">
    <location>
        <begin position="6"/>
        <end position="171"/>
    </location>
</feature>
<evidence type="ECO:0000256" key="1">
    <source>
        <dbReference type="ARBA" id="ARBA00022679"/>
    </source>
</evidence>
<proteinExistence type="predicted"/>
<evidence type="ECO:0000259" key="3">
    <source>
        <dbReference type="PROSITE" id="PS51186"/>
    </source>
</evidence>
<keyword evidence="2 4" id="KW-0012">Acyltransferase</keyword>
<dbReference type="EMBL" id="JBHPON010000001">
    <property type="protein sequence ID" value="MFC6034582.1"/>
    <property type="molecule type" value="Genomic_DNA"/>
</dbReference>
<gene>
    <name evidence="4" type="ORF">ACFMB1_03445</name>
</gene>
<comment type="caution">
    <text evidence="4">The sequence shown here is derived from an EMBL/GenBank/DDBJ whole genome shotgun (WGS) entry which is preliminary data.</text>
</comment>
<dbReference type="InterPro" id="IPR050832">
    <property type="entry name" value="Bact_Acetyltransf"/>
</dbReference>
<protein>
    <submittedName>
        <fullName evidence="4">GNAT family N-acetyltransferase</fullName>
        <ecNumber evidence="4">2.3.-.-</ecNumber>
    </submittedName>
</protein>
<accession>A0ABW1KX36</accession>
<dbReference type="SUPFAM" id="SSF55729">
    <property type="entry name" value="Acyl-CoA N-acyltransferases (Nat)"/>
    <property type="match status" value="1"/>
</dbReference>
<dbReference type="InterPro" id="IPR016181">
    <property type="entry name" value="Acyl_CoA_acyltransferase"/>
</dbReference>
<dbReference type="CDD" id="cd04301">
    <property type="entry name" value="NAT_SF"/>
    <property type="match status" value="1"/>
</dbReference>
<dbReference type="PANTHER" id="PTHR43877">
    <property type="entry name" value="AMINOALKYLPHOSPHONATE N-ACETYLTRANSFERASE-RELATED-RELATED"/>
    <property type="match status" value="1"/>
</dbReference>
<dbReference type="PROSITE" id="PS51186">
    <property type="entry name" value="GNAT"/>
    <property type="match status" value="1"/>
</dbReference>
<dbReference type="Gene3D" id="3.40.630.30">
    <property type="match status" value="1"/>
</dbReference>
<dbReference type="RefSeq" id="WP_379880087.1">
    <property type="nucleotide sequence ID" value="NZ_JBHPON010000001.1"/>
</dbReference>
<name>A0ABW1KX36_9PROT</name>
<evidence type="ECO:0000313" key="5">
    <source>
        <dbReference type="Proteomes" id="UP001596116"/>
    </source>
</evidence>
<evidence type="ECO:0000313" key="4">
    <source>
        <dbReference type="EMBL" id="MFC6034582.1"/>
    </source>
</evidence>
<dbReference type="Pfam" id="PF00583">
    <property type="entry name" value="Acetyltransf_1"/>
    <property type="match status" value="1"/>
</dbReference>
<dbReference type="InterPro" id="IPR000182">
    <property type="entry name" value="GNAT_dom"/>
</dbReference>
<keyword evidence="1 4" id="KW-0808">Transferase</keyword>
<dbReference type="Proteomes" id="UP001596116">
    <property type="component" value="Unassembled WGS sequence"/>
</dbReference>
<reference evidence="4 5" key="1">
    <citation type="submission" date="2024-09" db="EMBL/GenBank/DDBJ databases">
        <authorList>
            <person name="Zhang Z.-H."/>
        </authorList>
    </citation>
    <scope>NUCLEOTIDE SEQUENCE [LARGE SCALE GENOMIC DNA]</scope>
    <source>
        <strain evidence="4 5">HHTR114</strain>
    </source>
</reference>
<evidence type="ECO:0000256" key="2">
    <source>
        <dbReference type="ARBA" id="ARBA00023315"/>
    </source>
</evidence>
<dbReference type="GO" id="GO:0016746">
    <property type="term" value="F:acyltransferase activity"/>
    <property type="evidence" value="ECO:0007669"/>
    <property type="project" value="UniProtKB-KW"/>
</dbReference>
<organism evidence="4 5">
    <name type="scientific">Hyphococcus aureus</name>
    <dbReference type="NCBI Taxonomy" id="2666033"/>
    <lineage>
        <taxon>Bacteria</taxon>
        <taxon>Pseudomonadati</taxon>
        <taxon>Pseudomonadota</taxon>
        <taxon>Alphaproteobacteria</taxon>
        <taxon>Parvularculales</taxon>
        <taxon>Parvularculaceae</taxon>
        <taxon>Hyphococcus</taxon>
    </lineage>
</organism>